<keyword evidence="2 5" id="KW-0812">Transmembrane</keyword>
<evidence type="ECO:0000256" key="4">
    <source>
        <dbReference type="ARBA" id="ARBA00023136"/>
    </source>
</evidence>
<accession>A0ABT8BZL8</accession>
<evidence type="ECO:0000256" key="5">
    <source>
        <dbReference type="SAM" id="Phobius"/>
    </source>
</evidence>
<name>A0ABT8BZL8_9VIBR</name>
<comment type="subcellular location">
    <subcellularLocation>
        <location evidence="1">Membrane</location>
    </subcellularLocation>
</comment>
<dbReference type="PANTHER" id="PTHR35814">
    <property type="match status" value="1"/>
</dbReference>
<dbReference type="EMBL" id="JAUFQC010000027">
    <property type="protein sequence ID" value="MDN3612144.1"/>
    <property type="molecule type" value="Genomic_DNA"/>
</dbReference>
<organism evidence="6 7">
    <name type="scientific">Vibrio ostreicida</name>
    <dbReference type="NCBI Taxonomy" id="526588"/>
    <lineage>
        <taxon>Bacteria</taxon>
        <taxon>Pseudomonadati</taxon>
        <taxon>Pseudomonadota</taxon>
        <taxon>Gammaproteobacteria</taxon>
        <taxon>Vibrionales</taxon>
        <taxon>Vibrionaceae</taxon>
        <taxon>Vibrio</taxon>
    </lineage>
</organism>
<keyword evidence="7" id="KW-1185">Reference proteome</keyword>
<sequence>MITALYASIYTGLMVWLAFEVIKQRRDAQVAYGDGGVNGLQVARTAQGNAMETIPITIILMALVEYNGAVPWMIHLAGVVFLIGRIFHAKAVLAEKFKGRILGMKLTFLTMLALMLLNLFYLPFGKLW</sequence>
<dbReference type="InterPro" id="IPR023352">
    <property type="entry name" value="MAPEG-like_dom_sf"/>
</dbReference>
<evidence type="ECO:0000256" key="3">
    <source>
        <dbReference type="ARBA" id="ARBA00022989"/>
    </source>
</evidence>
<dbReference type="Proteomes" id="UP001238540">
    <property type="component" value="Unassembled WGS sequence"/>
</dbReference>
<gene>
    <name evidence="6" type="ORF">QWZ16_21350</name>
</gene>
<comment type="caution">
    <text evidence="6">The sequence shown here is derived from an EMBL/GenBank/DDBJ whole genome shotgun (WGS) entry which is preliminary data.</text>
</comment>
<evidence type="ECO:0000256" key="1">
    <source>
        <dbReference type="ARBA" id="ARBA00004370"/>
    </source>
</evidence>
<protein>
    <submittedName>
        <fullName evidence="6">MAPEG family protein</fullName>
    </submittedName>
</protein>
<keyword evidence="4 5" id="KW-0472">Membrane</keyword>
<dbReference type="RefSeq" id="WP_076588213.1">
    <property type="nucleotide sequence ID" value="NZ_JABEYA020000003.1"/>
</dbReference>
<dbReference type="Pfam" id="PF01124">
    <property type="entry name" value="MAPEG"/>
    <property type="match status" value="1"/>
</dbReference>
<keyword evidence="3 5" id="KW-1133">Transmembrane helix</keyword>
<dbReference type="Gene3D" id="1.20.120.550">
    <property type="entry name" value="Membrane associated eicosanoid/glutathione metabolism-like domain"/>
    <property type="match status" value="1"/>
</dbReference>
<evidence type="ECO:0000313" key="6">
    <source>
        <dbReference type="EMBL" id="MDN3612144.1"/>
    </source>
</evidence>
<feature type="transmembrane region" description="Helical" evidence="5">
    <location>
        <begin position="72"/>
        <end position="94"/>
    </location>
</feature>
<evidence type="ECO:0000313" key="7">
    <source>
        <dbReference type="Proteomes" id="UP001238540"/>
    </source>
</evidence>
<reference evidence="7" key="1">
    <citation type="journal article" date="2019" name="Int. J. Syst. Evol. Microbiol.">
        <title>The Global Catalogue of Microorganisms (GCM) 10K type strain sequencing project: providing services to taxonomists for standard genome sequencing and annotation.</title>
        <authorList>
            <consortium name="The Broad Institute Genomics Platform"/>
            <consortium name="The Broad Institute Genome Sequencing Center for Infectious Disease"/>
            <person name="Wu L."/>
            <person name="Ma J."/>
        </authorList>
    </citation>
    <scope>NUCLEOTIDE SEQUENCE [LARGE SCALE GENOMIC DNA]</scope>
    <source>
        <strain evidence="7">CECT 7398</strain>
    </source>
</reference>
<proteinExistence type="predicted"/>
<evidence type="ECO:0000256" key="2">
    <source>
        <dbReference type="ARBA" id="ARBA00022692"/>
    </source>
</evidence>
<feature type="transmembrane region" description="Helical" evidence="5">
    <location>
        <begin position="106"/>
        <end position="124"/>
    </location>
</feature>
<dbReference type="InterPro" id="IPR001129">
    <property type="entry name" value="Membr-assoc_MAPEG"/>
</dbReference>
<dbReference type="PANTHER" id="PTHR35814:SF1">
    <property type="entry name" value="GLUTATHIONE S-TRANSFERASE-RELATED"/>
    <property type="match status" value="1"/>
</dbReference>
<dbReference type="SUPFAM" id="SSF161084">
    <property type="entry name" value="MAPEG domain-like"/>
    <property type="match status" value="1"/>
</dbReference>